<dbReference type="AlphaFoldDB" id="A0AAV7P7B4"/>
<proteinExistence type="predicted"/>
<name>A0AAV7P7B4_PLEWA</name>
<dbReference type="Proteomes" id="UP001066276">
    <property type="component" value="Chromosome 7"/>
</dbReference>
<sequence>MPRPHRRPSCHMGSSVPTTPPVVPGFGPDGHSRTSALQAPASLRLRTRGQATPPAPGSSRGHGSTPRGPPRPQPTVTVPTLLPHSTFALPRRSPGSSRTPCSPTGLASGRELLPDQLKSRPPLRLSDDGGLSSARILATEAREWPRPVAELGTEALCGSSHGRWEAAATAREALHLNWRSRSTAGLRESTWGNGESPTRIEIREDSTVALTHRNVVPVSTGTAVEVDTNLEDNTT</sequence>
<dbReference type="EMBL" id="JANPWB010000011">
    <property type="protein sequence ID" value="KAJ1123009.1"/>
    <property type="molecule type" value="Genomic_DNA"/>
</dbReference>
<organism evidence="2 3">
    <name type="scientific">Pleurodeles waltl</name>
    <name type="common">Iberian ribbed newt</name>
    <dbReference type="NCBI Taxonomy" id="8319"/>
    <lineage>
        <taxon>Eukaryota</taxon>
        <taxon>Metazoa</taxon>
        <taxon>Chordata</taxon>
        <taxon>Craniata</taxon>
        <taxon>Vertebrata</taxon>
        <taxon>Euteleostomi</taxon>
        <taxon>Amphibia</taxon>
        <taxon>Batrachia</taxon>
        <taxon>Caudata</taxon>
        <taxon>Salamandroidea</taxon>
        <taxon>Salamandridae</taxon>
        <taxon>Pleurodelinae</taxon>
        <taxon>Pleurodeles</taxon>
    </lineage>
</organism>
<evidence type="ECO:0000256" key="1">
    <source>
        <dbReference type="SAM" id="MobiDB-lite"/>
    </source>
</evidence>
<gene>
    <name evidence="2" type="ORF">NDU88_001482</name>
</gene>
<keyword evidence="3" id="KW-1185">Reference proteome</keyword>
<feature type="compositionally biased region" description="Low complexity" evidence="1">
    <location>
        <begin position="74"/>
        <end position="86"/>
    </location>
</feature>
<comment type="caution">
    <text evidence="2">The sequence shown here is derived from an EMBL/GenBank/DDBJ whole genome shotgun (WGS) entry which is preliminary data.</text>
</comment>
<evidence type="ECO:0000313" key="2">
    <source>
        <dbReference type="EMBL" id="KAJ1123009.1"/>
    </source>
</evidence>
<evidence type="ECO:0000313" key="3">
    <source>
        <dbReference type="Proteomes" id="UP001066276"/>
    </source>
</evidence>
<reference evidence="2" key="1">
    <citation type="journal article" date="2022" name="bioRxiv">
        <title>Sequencing and chromosome-scale assembly of the giantPleurodeles waltlgenome.</title>
        <authorList>
            <person name="Brown T."/>
            <person name="Elewa A."/>
            <person name="Iarovenko S."/>
            <person name="Subramanian E."/>
            <person name="Araus A.J."/>
            <person name="Petzold A."/>
            <person name="Susuki M."/>
            <person name="Suzuki K.-i.T."/>
            <person name="Hayashi T."/>
            <person name="Toyoda A."/>
            <person name="Oliveira C."/>
            <person name="Osipova E."/>
            <person name="Leigh N.D."/>
            <person name="Simon A."/>
            <person name="Yun M.H."/>
        </authorList>
    </citation>
    <scope>NUCLEOTIDE SEQUENCE</scope>
    <source>
        <strain evidence="2">20211129_DDA</strain>
        <tissue evidence="2">Liver</tissue>
    </source>
</reference>
<feature type="region of interest" description="Disordered" evidence="1">
    <location>
        <begin position="1"/>
        <end position="129"/>
    </location>
</feature>
<protein>
    <submittedName>
        <fullName evidence="2">Uncharacterized protein</fullName>
    </submittedName>
</protein>
<accession>A0AAV7P7B4</accession>